<dbReference type="PANTHER" id="PTHR43567:SF1">
    <property type="entry name" value="FLAVOREDOXIN"/>
    <property type="match status" value="1"/>
</dbReference>
<dbReference type="PANTHER" id="PTHR43567">
    <property type="entry name" value="FLAVOREDOXIN-RELATED-RELATED"/>
    <property type="match status" value="1"/>
</dbReference>
<accession>A0ABY7ACH5</accession>
<organism evidence="5 6">
    <name type="scientific">Lacrimispora xylanolytica</name>
    <dbReference type="NCBI Taxonomy" id="29375"/>
    <lineage>
        <taxon>Bacteria</taxon>
        <taxon>Bacillati</taxon>
        <taxon>Bacillota</taxon>
        <taxon>Clostridia</taxon>
        <taxon>Lachnospirales</taxon>
        <taxon>Lachnospiraceae</taxon>
        <taxon>Lacrimispora</taxon>
    </lineage>
</organism>
<dbReference type="Pfam" id="PF01613">
    <property type="entry name" value="Flavin_Reduct"/>
    <property type="match status" value="1"/>
</dbReference>
<evidence type="ECO:0000259" key="4">
    <source>
        <dbReference type="SMART" id="SM00903"/>
    </source>
</evidence>
<protein>
    <submittedName>
        <fullName evidence="5">Flavin reductase family protein</fullName>
    </submittedName>
</protein>
<dbReference type="SUPFAM" id="SSF50475">
    <property type="entry name" value="FMN-binding split barrel"/>
    <property type="match status" value="1"/>
</dbReference>
<keyword evidence="6" id="KW-1185">Reference proteome</keyword>
<evidence type="ECO:0000256" key="1">
    <source>
        <dbReference type="ARBA" id="ARBA00001917"/>
    </source>
</evidence>
<name>A0ABY7ACH5_9FIRM</name>
<dbReference type="RefSeq" id="WP_268114952.1">
    <property type="nucleotide sequence ID" value="NZ_CP113524.1"/>
</dbReference>
<evidence type="ECO:0000256" key="2">
    <source>
        <dbReference type="ARBA" id="ARBA00022630"/>
    </source>
</evidence>
<dbReference type="EMBL" id="CP113524">
    <property type="protein sequence ID" value="WAJ23564.1"/>
    <property type="molecule type" value="Genomic_DNA"/>
</dbReference>
<comment type="similarity">
    <text evidence="3">Belongs to the flavoredoxin family.</text>
</comment>
<evidence type="ECO:0000256" key="3">
    <source>
        <dbReference type="ARBA" id="ARBA00038054"/>
    </source>
</evidence>
<comment type="cofactor">
    <cofactor evidence="1">
        <name>FMN</name>
        <dbReference type="ChEBI" id="CHEBI:58210"/>
    </cofactor>
</comment>
<proteinExistence type="inferred from homology"/>
<evidence type="ECO:0000313" key="6">
    <source>
        <dbReference type="Proteomes" id="UP001163115"/>
    </source>
</evidence>
<dbReference type="Proteomes" id="UP001163115">
    <property type="component" value="Chromosome"/>
</dbReference>
<reference evidence="5" key="1">
    <citation type="submission" date="2022-11" db="EMBL/GenBank/DDBJ databases">
        <title>Lacrimispora xylanolytica sy1, complete genome.</title>
        <authorList>
            <person name="Choi S."/>
        </authorList>
    </citation>
    <scope>NUCLEOTIDE SEQUENCE</scope>
    <source>
        <strain evidence="5">Sy1</strain>
    </source>
</reference>
<feature type="domain" description="Flavin reductase like" evidence="4">
    <location>
        <begin position="12"/>
        <end position="148"/>
    </location>
</feature>
<dbReference type="SMART" id="SM00903">
    <property type="entry name" value="Flavin_Reduct"/>
    <property type="match status" value="1"/>
</dbReference>
<evidence type="ECO:0000313" key="5">
    <source>
        <dbReference type="EMBL" id="WAJ23564.1"/>
    </source>
</evidence>
<dbReference type="InterPro" id="IPR012349">
    <property type="entry name" value="Split_barrel_FMN-bd"/>
</dbReference>
<dbReference type="Gene3D" id="2.30.110.10">
    <property type="entry name" value="Electron Transport, Fmn-binding Protein, Chain A"/>
    <property type="match status" value="1"/>
</dbReference>
<dbReference type="InterPro" id="IPR002563">
    <property type="entry name" value="Flavin_Rdtase-like_dom"/>
</dbReference>
<sequence length="186" mass="20568">MENKINCGKYPLIYPLPIALIGAKVDGKANVAPIGNCGIVSVEPAVVYISISKQSYTAKGIINEGEFSINFAPCTMIKEVDRAGLVSGRDVDKSTFFHYFYNEGNIAPMIEECAVNILCKVISTTEIYNQYMFVADIDKTLVSEKYCTNGYADTKKINPIIYAMDNQYWSLGERLGTGFDIGKELL</sequence>
<gene>
    <name evidence="5" type="ORF">OW255_18700</name>
</gene>
<dbReference type="InterPro" id="IPR052174">
    <property type="entry name" value="Flavoredoxin"/>
</dbReference>
<keyword evidence="2" id="KW-0285">Flavoprotein</keyword>